<keyword evidence="13" id="KW-1185">Reference proteome</keyword>
<feature type="domain" description="OmpA-like" evidence="11">
    <location>
        <begin position="64"/>
        <end position="178"/>
    </location>
</feature>
<evidence type="ECO:0000256" key="7">
    <source>
        <dbReference type="ARBA" id="ARBA00023306"/>
    </source>
</evidence>
<sequence>MRFNLGLKTLSIFTALVLVAACETAPTETGDSAGGGATTQTSGTSGSSTTVTVTETTRVQPGSQEDLVLNVGDRVFFGFDKYDLSDEAQATLQRQAAWLNANPAVTLLIEGNTDERGTREYNLALGERRATAVVNYLVTLGISSGRLSTISYGKERPVALGHNEAAWAQNRRSVSVVN</sequence>
<keyword evidence="5 8" id="KW-0998">Cell outer membrane</keyword>
<evidence type="ECO:0000256" key="1">
    <source>
        <dbReference type="ARBA" id="ARBA00022618"/>
    </source>
</evidence>
<gene>
    <name evidence="8 12" type="primary">pal</name>
    <name evidence="12" type="ORF">NBZ79_06890</name>
</gene>
<dbReference type="InterPro" id="IPR014169">
    <property type="entry name" value="Pal_lipo_C"/>
</dbReference>
<evidence type="ECO:0000256" key="10">
    <source>
        <dbReference type="SAM" id="SignalP"/>
    </source>
</evidence>
<feature type="compositionally biased region" description="Low complexity" evidence="9">
    <location>
        <begin position="38"/>
        <end position="57"/>
    </location>
</feature>
<evidence type="ECO:0000256" key="2">
    <source>
        <dbReference type="ARBA" id="ARBA00022729"/>
    </source>
</evidence>
<evidence type="ECO:0000259" key="11">
    <source>
        <dbReference type="PROSITE" id="PS51123"/>
    </source>
</evidence>
<dbReference type="PROSITE" id="PS51123">
    <property type="entry name" value="OMPA_2"/>
    <property type="match status" value="1"/>
</dbReference>
<dbReference type="InterPro" id="IPR006690">
    <property type="entry name" value="OMPA-like_CS"/>
</dbReference>
<dbReference type="PROSITE" id="PS01068">
    <property type="entry name" value="OMPA_1"/>
    <property type="match status" value="1"/>
</dbReference>
<evidence type="ECO:0000256" key="3">
    <source>
        <dbReference type="ARBA" id="ARBA00023136"/>
    </source>
</evidence>
<dbReference type="RefSeq" id="WP_251936720.1">
    <property type="nucleotide sequence ID" value="NZ_CP098747.1"/>
</dbReference>
<evidence type="ECO:0000256" key="4">
    <source>
        <dbReference type="ARBA" id="ARBA00023139"/>
    </source>
</evidence>
<dbReference type="Gene3D" id="3.30.1330.60">
    <property type="entry name" value="OmpA-like domain"/>
    <property type="match status" value="1"/>
</dbReference>
<evidence type="ECO:0000256" key="6">
    <source>
        <dbReference type="ARBA" id="ARBA00023288"/>
    </source>
</evidence>
<keyword evidence="2 8" id="KW-0732">Signal</keyword>
<protein>
    <recommendedName>
        <fullName evidence="8">Peptidoglycan-associated lipoprotein</fullName>
        <shortName evidence="8">PAL</shortName>
    </recommendedName>
</protein>
<dbReference type="HAMAP" id="MF_02204">
    <property type="entry name" value="Pal"/>
    <property type="match status" value="1"/>
</dbReference>
<dbReference type="EMBL" id="CP098747">
    <property type="protein sequence ID" value="USG62702.1"/>
    <property type="molecule type" value="Genomic_DNA"/>
</dbReference>
<dbReference type="NCBIfam" id="TIGR02802">
    <property type="entry name" value="Pal_lipo"/>
    <property type="match status" value="1"/>
</dbReference>
<dbReference type="InterPro" id="IPR050330">
    <property type="entry name" value="Bact_OuterMem_StrucFunc"/>
</dbReference>
<dbReference type="PANTHER" id="PTHR30329">
    <property type="entry name" value="STATOR ELEMENT OF FLAGELLAR MOTOR COMPLEX"/>
    <property type="match status" value="1"/>
</dbReference>
<comment type="similarity">
    <text evidence="8">Belongs to the Pal lipoprotein family.</text>
</comment>
<feature type="signal peptide" evidence="10">
    <location>
        <begin position="1"/>
        <end position="20"/>
    </location>
</feature>
<name>A0ABY4W9X4_9PROT</name>
<evidence type="ECO:0000313" key="12">
    <source>
        <dbReference type="EMBL" id="USG62702.1"/>
    </source>
</evidence>
<keyword evidence="1 8" id="KW-0132">Cell division</keyword>
<dbReference type="CDD" id="cd07185">
    <property type="entry name" value="OmpA_C-like"/>
    <property type="match status" value="1"/>
</dbReference>
<proteinExistence type="inferred from homology"/>
<organism evidence="12 13">
    <name type="scientific">Sneathiella marina</name>
    <dbReference type="NCBI Taxonomy" id="2950108"/>
    <lineage>
        <taxon>Bacteria</taxon>
        <taxon>Pseudomonadati</taxon>
        <taxon>Pseudomonadota</taxon>
        <taxon>Alphaproteobacteria</taxon>
        <taxon>Sneathiellales</taxon>
        <taxon>Sneathiellaceae</taxon>
        <taxon>Sneathiella</taxon>
    </lineage>
</organism>
<dbReference type="PROSITE" id="PS51257">
    <property type="entry name" value="PROKAR_LIPOPROTEIN"/>
    <property type="match status" value="1"/>
</dbReference>
<feature type="region of interest" description="Disordered" evidence="9">
    <location>
        <begin position="26"/>
        <end position="61"/>
    </location>
</feature>
<keyword evidence="4 8" id="KW-0564">Palmitate</keyword>
<evidence type="ECO:0000256" key="8">
    <source>
        <dbReference type="HAMAP-Rule" id="MF_02204"/>
    </source>
</evidence>
<dbReference type="InterPro" id="IPR036737">
    <property type="entry name" value="OmpA-like_sf"/>
</dbReference>
<evidence type="ECO:0000256" key="9">
    <source>
        <dbReference type="SAM" id="MobiDB-lite"/>
    </source>
</evidence>
<dbReference type="PANTHER" id="PTHR30329:SF21">
    <property type="entry name" value="LIPOPROTEIN YIAD-RELATED"/>
    <property type="match status" value="1"/>
</dbReference>
<dbReference type="Pfam" id="PF00691">
    <property type="entry name" value="OmpA"/>
    <property type="match status" value="1"/>
</dbReference>
<comment type="subunit">
    <text evidence="8">The Tol-Pal system is composed of five core proteins: the inner membrane proteins TolA, TolQ and TolR, the periplasmic protein TolB and the outer membrane protein Pal. They form a network linking the inner and outer membranes and the peptidoglycan layer.</text>
</comment>
<dbReference type="PRINTS" id="PR01021">
    <property type="entry name" value="OMPADOMAIN"/>
</dbReference>
<dbReference type="Proteomes" id="UP001056291">
    <property type="component" value="Chromosome"/>
</dbReference>
<keyword evidence="7 8" id="KW-0131">Cell cycle</keyword>
<comment type="subcellular location">
    <subcellularLocation>
        <location evidence="8">Cell outer membrane</location>
        <topology evidence="8">Lipid-anchor</topology>
    </subcellularLocation>
</comment>
<accession>A0ABY4W9X4</accession>
<evidence type="ECO:0000313" key="13">
    <source>
        <dbReference type="Proteomes" id="UP001056291"/>
    </source>
</evidence>
<comment type="function">
    <text evidence="8">Part of the Tol-Pal system, which plays a role in outer membrane invagination during cell division and is important for maintaining outer membrane integrity.</text>
</comment>
<dbReference type="SUPFAM" id="SSF103088">
    <property type="entry name" value="OmpA-like"/>
    <property type="match status" value="1"/>
</dbReference>
<feature type="chain" id="PRO_5045543136" description="Peptidoglycan-associated lipoprotein" evidence="10">
    <location>
        <begin position="21"/>
        <end position="178"/>
    </location>
</feature>
<dbReference type="InterPro" id="IPR006665">
    <property type="entry name" value="OmpA-like"/>
</dbReference>
<evidence type="ECO:0000256" key="5">
    <source>
        <dbReference type="ARBA" id="ARBA00023237"/>
    </source>
</evidence>
<keyword evidence="3 8" id="KW-0472">Membrane</keyword>
<keyword evidence="6 8" id="KW-0449">Lipoprotein</keyword>
<dbReference type="InterPro" id="IPR039001">
    <property type="entry name" value="Pal"/>
</dbReference>
<reference evidence="12" key="1">
    <citation type="submission" date="2022-06" db="EMBL/GenBank/DDBJ databases">
        <title>Sneathiella actinostolidae sp. nov., isolated from a sea anemonein the Western Pacific Ocean.</title>
        <authorList>
            <person name="Wei M.J."/>
        </authorList>
    </citation>
    <scope>NUCLEOTIDE SEQUENCE</scope>
    <source>
        <strain evidence="12">PHK-P5</strain>
    </source>
</reference>
<dbReference type="InterPro" id="IPR006664">
    <property type="entry name" value="OMP_bac"/>
</dbReference>